<keyword evidence="3" id="KW-1185">Reference proteome</keyword>
<dbReference type="EMBL" id="JAVREX010000013">
    <property type="protein sequence ID" value="MDT0431136.1"/>
    <property type="molecule type" value="Genomic_DNA"/>
</dbReference>
<reference evidence="3" key="1">
    <citation type="submission" date="2023-07" db="EMBL/GenBank/DDBJ databases">
        <title>30 novel species of actinomycetes from the DSMZ collection.</title>
        <authorList>
            <person name="Nouioui I."/>
        </authorList>
    </citation>
    <scope>NUCLEOTIDE SEQUENCE [LARGE SCALE GENOMIC DNA]</scope>
    <source>
        <strain evidence="3">DSM 41770</strain>
    </source>
</reference>
<name>A0ABU2RR40_9ACTN</name>
<protein>
    <recommendedName>
        <fullName evidence="4">Secreted protein</fullName>
    </recommendedName>
</protein>
<comment type="caution">
    <text evidence="2">The sequence shown here is derived from an EMBL/GenBank/DDBJ whole genome shotgun (WGS) entry which is preliminary data.</text>
</comment>
<feature type="compositionally biased region" description="Basic residues" evidence="1">
    <location>
        <begin position="34"/>
        <end position="43"/>
    </location>
</feature>
<dbReference type="RefSeq" id="WP_311660280.1">
    <property type="nucleotide sequence ID" value="NZ_JAVREX010000013.1"/>
</dbReference>
<evidence type="ECO:0000313" key="2">
    <source>
        <dbReference type="EMBL" id="MDT0431136.1"/>
    </source>
</evidence>
<dbReference type="Proteomes" id="UP001183777">
    <property type="component" value="Unassembled WGS sequence"/>
</dbReference>
<sequence>MIVVVFLLPPFLLVSVVLLGRYEDRMLTAAEKPRHARGHRHLRLVSSRTAVEPARPAKSAVSRAVSRNPDRRDAA</sequence>
<proteinExistence type="predicted"/>
<evidence type="ECO:0000256" key="1">
    <source>
        <dbReference type="SAM" id="MobiDB-lite"/>
    </source>
</evidence>
<gene>
    <name evidence="2" type="ORF">RM649_26285</name>
</gene>
<evidence type="ECO:0000313" key="3">
    <source>
        <dbReference type="Proteomes" id="UP001183777"/>
    </source>
</evidence>
<organism evidence="2 3">
    <name type="scientific">Streptomyces salyersiae</name>
    <dbReference type="NCBI Taxonomy" id="3075530"/>
    <lineage>
        <taxon>Bacteria</taxon>
        <taxon>Bacillati</taxon>
        <taxon>Actinomycetota</taxon>
        <taxon>Actinomycetes</taxon>
        <taxon>Kitasatosporales</taxon>
        <taxon>Streptomycetaceae</taxon>
        <taxon>Streptomyces</taxon>
    </lineage>
</organism>
<evidence type="ECO:0008006" key="4">
    <source>
        <dbReference type="Google" id="ProtNLM"/>
    </source>
</evidence>
<feature type="region of interest" description="Disordered" evidence="1">
    <location>
        <begin position="33"/>
        <end position="75"/>
    </location>
</feature>
<accession>A0ABU2RR40</accession>